<feature type="compositionally biased region" description="Basic residues" evidence="1">
    <location>
        <begin position="331"/>
        <end position="343"/>
    </location>
</feature>
<reference evidence="3" key="1">
    <citation type="submission" date="2014-11" db="EMBL/GenBank/DDBJ databases">
        <title>Molecular phylogeny of cliff fern family Woodsiaceae with morphological implications.</title>
        <authorList>
            <person name="Shao Y.-Z."/>
            <person name="Wei R."/>
            <person name="Zhang X.-C."/>
        </authorList>
    </citation>
    <scope>NUCLEOTIDE SEQUENCE</scope>
</reference>
<keyword evidence="2" id="KW-0732">Signal</keyword>
<evidence type="ECO:0000256" key="1">
    <source>
        <dbReference type="SAM" id="MobiDB-lite"/>
    </source>
</evidence>
<gene>
    <name evidence="3" type="ORF">Cvel_9709.t1.CR1</name>
</gene>
<evidence type="ECO:0000256" key="2">
    <source>
        <dbReference type="SAM" id="SignalP"/>
    </source>
</evidence>
<dbReference type="EMBL" id="CDMZ01004501">
    <property type="protein sequence ID" value="CUC10546.1"/>
    <property type="molecule type" value="Genomic_DNA"/>
</dbReference>
<evidence type="ECO:0000313" key="3">
    <source>
        <dbReference type="EMBL" id="CUC10546.1"/>
    </source>
</evidence>
<feature type="region of interest" description="Disordered" evidence="1">
    <location>
        <begin position="311"/>
        <end position="393"/>
    </location>
</feature>
<dbReference type="AlphaFoldDB" id="A0A0K6SA45"/>
<dbReference type="VEuPathDB" id="CryptoDB:Cvel_9709"/>
<feature type="compositionally biased region" description="Polar residues" evidence="1">
    <location>
        <begin position="369"/>
        <end position="384"/>
    </location>
</feature>
<accession>A0A0K6SA45</accession>
<feature type="signal peptide" evidence="2">
    <location>
        <begin position="1"/>
        <end position="22"/>
    </location>
</feature>
<feature type="chain" id="PRO_5005508528" evidence="2">
    <location>
        <begin position="23"/>
        <end position="393"/>
    </location>
</feature>
<proteinExistence type="predicted"/>
<name>A0A0K6SA45_9ALVE</name>
<protein>
    <submittedName>
        <fullName evidence="3">Uncharacterized protein</fullName>
    </submittedName>
</protein>
<feature type="compositionally biased region" description="Basic and acidic residues" evidence="1">
    <location>
        <begin position="311"/>
        <end position="330"/>
    </location>
</feature>
<sequence>MTMFYSRSLFVCFSLLVVGANGDAMVRWSMHKNNGITELHIPVLESNTTGVKALSEYRSFSRSFGTPQELIRVLRTDCEAENVPASVQAHAKMMVIGRLEGNVRGFHANQYHDFSDKKRKQMSSGAYTFAFQLSDLPGGEKQLDWSLAGFKLATEAKLKGYKTETKIIMGKDQRKETLKTEHWYGATKQEVLVEYDKKIGTETVQHPEYENDYVSTELYLSLKKMTESVAASGYYQVYGTQVDDEVPLASTPNASTSAKEQQKEQPPSWPIIFGEWGVAVVTSLLAEPWAMLCIVGGTVWLFSRAFLEKQTGRGPKCRPEGSSRCQERERVRPRHTRIYRRSRHAAEREERSAVASAYDPLTRRGDCESTMSPTDSELANQSEGTSERLAGHE</sequence>
<organism evidence="3">
    <name type="scientific">Chromera velia CCMP2878</name>
    <dbReference type="NCBI Taxonomy" id="1169474"/>
    <lineage>
        <taxon>Eukaryota</taxon>
        <taxon>Sar</taxon>
        <taxon>Alveolata</taxon>
        <taxon>Colpodellida</taxon>
        <taxon>Chromeraceae</taxon>
        <taxon>Chromera</taxon>
    </lineage>
</organism>